<evidence type="ECO:0000313" key="11">
    <source>
        <dbReference type="EMBL" id="KAL0985474.1"/>
    </source>
</evidence>
<dbReference type="SMART" id="SM00365">
    <property type="entry name" value="LRR_SD22"/>
    <property type="match status" value="2"/>
</dbReference>
<dbReference type="SUPFAM" id="SSF52058">
    <property type="entry name" value="L domain-like"/>
    <property type="match status" value="1"/>
</dbReference>
<dbReference type="GO" id="GO:0034451">
    <property type="term" value="C:centriolar satellite"/>
    <property type="evidence" value="ECO:0007669"/>
    <property type="project" value="UniProtKB-ARBA"/>
</dbReference>
<protein>
    <recommendedName>
        <fullName evidence="8">Centrosomal protein of 72 kDa</fullName>
    </recommendedName>
</protein>
<comment type="similarity">
    <text evidence="7">Belongs to the CEP72 family.</text>
</comment>
<keyword evidence="12" id="KW-1185">Reference proteome</keyword>
<organism evidence="11 12">
    <name type="scientific">Umbra pygmaea</name>
    <name type="common">Eastern mudminnow</name>
    <dbReference type="NCBI Taxonomy" id="75934"/>
    <lineage>
        <taxon>Eukaryota</taxon>
        <taxon>Metazoa</taxon>
        <taxon>Chordata</taxon>
        <taxon>Craniata</taxon>
        <taxon>Vertebrata</taxon>
        <taxon>Euteleostomi</taxon>
        <taxon>Actinopterygii</taxon>
        <taxon>Neopterygii</taxon>
        <taxon>Teleostei</taxon>
        <taxon>Protacanthopterygii</taxon>
        <taxon>Esociformes</taxon>
        <taxon>Umbridae</taxon>
        <taxon>Umbra</taxon>
    </lineage>
</organism>
<dbReference type="PANTHER" id="PTHR23311:SF5">
    <property type="entry name" value="CENTROSOMAL PROTEIN OF 72 KDA"/>
    <property type="match status" value="1"/>
</dbReference>
<dbReference type="Pfam" id="PF14580">
    <property type="entry name" value="LRR_9"/>
    <property type="match status" value="1"/>
</dbReference>
<dbReference type="PROSITE" id="PS51450">
    <property type="entry name" value="LRR"/>
    <property type="match status" value="2"/>
</dbReference>
<name>A0ABD0X2Y9_UMBPY</name>
<keyword evidence="2" id="KW-0963">Cytoplasm</keyword>
<dbReference type="AlphaFoldDB" id="A0ABD0X2Y9"/>
<feature type="region of interest" description="Disordered" evidence="10">
    <location>
        <begin position="333"/>
        <end position="354"/>
    </location>
</feature>
<evidence type="ECO:0000256" key="1">
    <source>
        <dbReference type="ARBA" id="ARBA00004300"/>
    </source>
</evidence>
<dbReference type="Gene3D" id="3.80.10.10">
    <property type="entry name" value="Ribonuclease Inhibitor"/>
    <property type="match status" value="1"/>
</dbReference>
<gene>
    <name evidence="11" type="ORF">UPYG_G00157350</name>
</gene>
<evidence type="ECO:0000256" key="8">
    <source>
        <dbReference type="ARBA" id="ARBA00070210"/>
    </source>
</evidence>
<keyword evidence="4" id="KW-0677">Repeat</keyword>
<evidence type="ECO:0000256" key="4">
    <source>
        <dbReference type="ARBA" id="ARBA00022737"/>
    </source>
</evidence>
<dbReference type="InterPro" id="IPR055320">
    <property type="entry name" value="CEP72-like"/>
</dbReference>
<dbReference type="InterPro" id="IPR032675">
    <property type="entry name" value="LRR_dom_sf"/>
</dbReference>
<dbReference type="Proteomes" id="UP001557470">
    <property type="component" value="Unassembled WGS sequence"/>
</dbReference>
<reference evidence="11 12" key="1">
    <citation type="submission" date="2024-06" db="EMBL/GenBank/DDBJ databases">
        <authorList>
            <person name="Pan Q."/>
            <person name="Wen M."/>
            <person name="Jouanno E."/>
            <person name="Zahm M."/>
            <person name="Klopp C."/>
            <person name="Cabau C."/>
            <person name="Louis A."/>
            <person name="Berthelot C."/>
            <person name="Parey E."/>
            <person name="Roest Crollius H."/>
            <person name="Montfort J."/>
            <person name="Robinson-Rechavi M."/>
            <person name="Bouchez O."/>
            <person name="Lampietro C."/>
            <person name="Lopez Roques C."/>
            <person name="Donnadieu C."/>
            <person name="Postlethwait J."/>
            <person name="Bobe J."/>
            <person name="Verreycken H."/>
            <person name="Guiguen Y."/>
        </authorList>
    </citation>
    <scope>NUCLEOTIDE SEQUENCE [LARGE SCALE GENOMIC DNA]</scope>
    <source>
        <strain evidence="11">Up_M1</strain>
        <tissue evidence="11">Testis</tissue>
    </source>
</reference>
<keyword evidence="3" id="KW-0433">Leucine-rich repeat</keyword>
<feature type="compositionally biased region" description="Low complexity" evidence="10">
    <location>
        <begin position="555"/>
        <end position="566"/>
    </location>
</feature>
<dbReference type="EMBL" id="JAGEUA010000004">
    <property type="protein sequence ID" value="KAL0985474.1"/>
    <property type="molecule type" value="Genomic_DNA"/>
</dbReference>
<evidence type="ECO:0000256" key="5">
    <source>
        <dbReference type="ARBA" id="ARBA00023054"/>
    </source>
</evidence>
<keyword evidence="6" id="KW-0206">Cytoskeleton</keyword>
<dbReference type="FunFam" id="3.80.10.10:FF:000489">
    <property type="entry name" value="Centrosomal protein of 72 kDa"/>
    <property type="match status" value="1"/>
</dbReference>
<evidence type="ECO:0000256" key="6">
    <source>
        <dbReference type="ARBA" id="ARBA00023212"/>
    </source>
</evidence>
<evidence type="ECO:0000256" key="3">
    <source>
        <dbReference type="ARBA" id="ARBA00022614"/>
    </source>
</evidence>
<evidence type="ECO:0000256" key="2">
    <source>
        <dbReference type="ARBA" id="ARBA00022490"/>
    </source>
</evidence>
<keyword evidence="5 9" id="KW-0175">Coiled coil</keyword>
<feature type="region of interest" description="Disordered" evidence="10">
    <location>
        <begin position="281"/>
        <end position="317"/>
    </location>
</feature>
<dbReference type="PANTHER" id="PTHR23311">
    <property type="entry name" value="HEAT SHOCK REGULATED 2"/>
    <property type="match status" value="1"/>
</dbReference>
<evidence type="ECO:0000256" key="7">
    <source>
        <dbReference type="ARBA" id="ARBA00061023"/>
    </source>
</evidence>
<proteinExistence type="inferred from homology"/>
<comment type="subcellular location">
    <subcellularLocation>
        <location evidence="1">Cytoplasm</location>
        <location evidence="1">Cytoskeleton</location>
        <location evidence="1">Microtubule organizing center</location>
        <location evidence="1">Centrosome</location>
    </subcellularLocation>
</comment>
<evidence type="ECO:0000313" key="12">
    <source>
        <dbReference type="Proteomes" id="UP001557470"/>
    </source>
</evidence>
<comment type="caution">
    <text evidence="11">The sequence shown here is derived from an EMBL/GenBank/DDBJ whole genome shotgun (WGS) entry which is preliminary data.</text>
</comment>
<dbReference type="InterPro" id="IPR001611">
    <property type="entry name" value="Leu-rich_rpt"/>
</dbReference>
<feature type="region of interest" description="Disordered" evidence="10">
    <location>
        <begin position="542"/>
        <end position="566"/>
    </location>
</feature>
<evidence type="ECO:0000256" key="10">
    <source>
        <dbReference type="SAM" id="MobiDB-lite"/>
    </source>
</evidence>
<accession>A0ABD0X2Y9</accession>
<feature type="coiled-coil region" evidence="9">
    <location>
        <begin position="388"/>
        <end position="511"/>
    </location>
</feature>
<evidence type="ECO:0000256" key="9">
    <source>
        <dbReference type="SAM" id="Coils"/>
    </source>
</evidence>
<sequence length="566" mass="64775">MAALLTTITEQWIREKLRLNHHCLADVRSLCLPGSHKEKIRHLGISLKNFVRLKTLDLSCNALISVEGVQHLKKLEKLNLYYNRIPSIQEVKVLFRLTTLRELDLRLNPLAAADPQYRLYLVHALVNLRVLDDCPVRDTERRVSLMHFSSDSTIRPQQMISSKLDKSETRSGDLRIASVNHLTKKLSVLDDADDILLNLVAKSNWGKSNPQILTGSFHKDPESQLYHQIKDESRRAQSTGLQMKTSEGLRVTFNPGVEEHSRSWSVHKERGKLHKHLRVPAKGHFTPHPDQGEQSQRSLVNIRAPSPRSPAPNISDASNPILHPPRLSYHISPQPAGGSTVPQTNAKHQKGRNRKSMKMLLRLVHKHWRGEGPPNQDSNLLSQAVQILAVMEEELSSREDEVRNLRQSFEDLKEQADLRDQEQCTEKHSLTAQLQEAHSSVDRLNEHLRMVLEENVHLQKQLIKLEQQHLNSMMRSSPISEQGLCGKQMEVDQLRREVAELREEVREGDRLTELTDMLQENHRSLVATNECLLENWRGPREEGQLHVRTTKTRRPTTTTPGGTLSR</sequence>